<sequence length="60" mass="6810">MKRIVYTLTVVIGSPVNDPQEVADSLDSVYDNVDASQIDNIEIMEDDSFQDYLDTIRTKI</sequence>
<comment type="caution">
    <text evidence="1">The sequence shown here is derived from an EMBL/GenBank/DDBJ whole genome shotgun (WGS) entry which is preliminary data.</text>
</comment>
<dbReference type="EMBL" id="LAZR01021708">
    <property type="protein sequence ID" value="KKL84391.1"/>
    <property type="molecule type" value="Genomic_DNA"/>
</dbReference>
<evidence type="ECO:0000313" key="1">
    <source>
        <dbReference type="EMBL" id="KKL84391.1"/>
    </source>
</evidence>
<accession>A0A0F9G1R8</accession>
<gene>
    <name evidence="1" type="ORF">LCGC14_1965250</name>
</gene>
<reference evidence="1" key="1">
    <citation type="journal article" date="2015" name="Nature">
        <title>Complex archaea that bridge the gap between prokaryotes and eukaryotes.</title>
        <authorList>
            <person name="Spang A."/>
            <person name="Saw J.H."/>
            <person name="Jorgensen S.L."/>
            <person name="Zaremba-Niedzwiedzka K."/>
            <person name="Martijn J."/>
            <person name="Lind A.E."/>
            <person name="van Eijk R."/>
            <person name="Schleper C."/>
            <person name="Guy L."/>
            <person name="Ettema T.J."/>
        </authorList>
    </citation>
    <scope>NUCLEOTIDE SEQUENCE</scope>
</reference>
<dbReference type="AlphaFoldDB" id="A0A0F9G1R8"/>
<protein>
    <submittedName>
        <fullName evidence="1">Uncharacterized protein</fullName>
    </submittedName>
</protein>
<name>A0A0F9G1R8_9ZZZZ</name>
<proteinExistence type="predicted"/>
<organism evidence="1">
    <name type="scientific">marine sediment metagenome</name>
    <dbReference type="NCBI Taxonomy" id="412755"/>
    <lineage>
        <taxon>unclassified sequences</taxon>
        <taxon>metagenomes</taxon>
        <taxon>ecological metagenomes</taxon>
    </lineage>
</organism>